<dbReference type="AlphaFoldDB" id="A0AAD5Q8K4"/>
<dbReference type="InterPro" id="IPR000836">
    <property type="entry name" value="PRTase_dom"/>
</dbReference>
<protein>
    <recommendedName>
        <fullName evidence="2">Phosphoribosyltransferase domain-containing protein</fullName>
    </recommendedName>
</protein>
<evidence type="ECO:0000259" key="2">
    <source>
        <dbReference type="Pfam" id="PF14681"/>
    </source>
</evidence>
<dbReference type="EMBL" id="JAKCXM010000047">
    <property type="protein sequence ID" value="KAJ0405307.1"/>
    <property type="molecule type" value="Genomic_DNA"/>
</dbReference>
<dbReference type="Pfam" id="PF14681">
    <property type="entry name" value="UPRTase"/>
    <property type="match status" value="1"/>
</dbReference>
<comment type="caution">
    <text evidence="3">The sequence shown here is derived from an EMBL/GenBank/DDBJ whole genome shotgun (WGS) entry which is preliminary data.</text>
</comment>
<dbReference type="InterPro" id="IPR029057">
    <property type="entry name" value="PRTase-like"/>
</dbReference>
<name>A0AAD5Q8K4_PYTIN</name>
<feature type="region of interest" description="Disordered" evidence="1">
    <location>
        <begin position="249"/>
        <end position="277"/>
    </location>
</feature>
<dbReference type="Proteomes" id="UP001209570">
    <property type="component" value="Unassembled WGS sequence"/>
</dbReference>
<sequence length="305" mass="32542">MFARTLFRQHARVGAAVLTVPVVASLTGGRCEERVYASGEALGRGVRLEYWKAKHENVVVLDLESELIQLATLDLALTQLPNDEEAVVTTPRGHKVEGLLFEDDVKVCGISVSSSADVEAKLLQVLKSALPFDSQLGSVAIQDSGKGDARIVKAALPDDLDGCEVLLLVPEFSSHEKLNKIILLLRQEGVEESKISVVTLVTCPEAADKFCQTFGDAKLITASFDAARDRNGHIIPGVGDFEGRYVGAEDSGEATASSSSEEEGDSAPADDAIKLMGLPGDVTLDGLRASIFEKSGIPPEDQREP</sequence>
<accession>A0AAD5Q8K4</accession>
<keyword evidence="4" id="KW-1185">Reference proteome</keyword>
<feature type="domain" description="Phosphoribosyltransferase" evidence="2">
    <location>
        <begin position="75"/>
        <end position="245"/>
    </location>
</feature>
<dbReference type="SUPFAM" id="SSF53271">
    <property type="entry name" value="PRTase-like"/>
    <property type="match status" value="1"/>
</dbReference>
<reference evidence="3" key="1">
    <citation type="submission" date="2021-12" db="EMBL/GenBank/DDBJ databases">
        <title>Prjna785345.</title>
        <authorList>
            <person name="Rujirawat T."/>
            <person name="Krajaejun T."/>
        </authorList>
    </citation>
    <scope>NUCLEOTIDE SEQUENCE</scope>
    <source>
        <strain evidence="3">Pi057C3</strain>
    </source>
</reference>
<dbReference type="Gene3D" id="3.40.50.2020">
    <property type="match status" value="1"/>
</dbReference>
<evidence type="ECO:0000256" key="1">
    <source>
        <dbReference type="SAM" id="MobiDB-lite"/>
    </source>
</evidence>
<proteinExistence type="predicted"/>
<evidence type="ECO:0000313" key="3">
    <source>
        <dbReference type="EMBL" id="KAJ0405307.1"/>
    </source>
</evidence>
<organism evidence="3 4">
    <name type="scientific">Pythium insidiosum</name>
    <name type="common">Pythiosis disease agent</name>
    <dbReference type="NCBI Taxonomy" id="114742"/>
    <lineage>
        <taxon>Eukaryota</taxon>
        <taxon>Sar</taxon>
        <taxon>Stramenopiles</taxon>
        <taxon>Oomycota</taxon>
        <taxon>Peronosporomycetes</taxon>
        <taxon>Pythiales</taxon>
        <taxon>Pythiaceae</taxon>
        <taxon>Pythium</taxon>
    </lineage>
</organism>
<gene>
    <name evidence="3" type="ORF">P43SY_001066</name>
</gene>
<evidence type="ECO:0000313" key="4">
    <source>
        <dbReference type="Proteomes" id="UP001209570"/>
    </source>
</evidence>